<evidence type="ECO:0000313" key="3">
    <source>
        <dbReference type="Proteomes" id="UP000630660"/>
    </source>
</evidence>
<accession>A0A9D5QDB1</accession>
<dbReference type="SUPFAM" id="SSF81901">
    <property type="entry name" value="HCP-like"/>
    <property type="match status" value="1"/>
</dbReference>
<keyword evidence="1" id="KW-0732">Signal</keyword>
<sequence>MRKRNQLTRSLSLLLTLVAFSLPQAGRTQVAVTEEFEGKIEEVKPDRLFHPILDTASIWLTSEQESQIRNLISAIDDITIQDALENVIILDLYFEGEYAEVINEARSYISRYSEGDPVFRPHILFTLAEAQYYQGNYNEAKDLYRVIRDEHSRYSEIYPHARHGLAWSYMHLGRYGEASNEFYECGVTDELTVSMLFGYGVTKYNEGKYPDAIESLIYLYDAVRYKEEEDDTLILRPSAEELAKELLPRAIYYTGLSYYRLNELDSAVRYARIVADDYSWDSIAPIATYQTAWWSFLNGKYDRAIEYFNKSLNVVSGLEVINQDSASIFLMRAQSYYNSEDIESAMSSYRIIIQDTSLQKAKAEAIKGLDACYAYVADSSFSDPTVMEDSLTRLLEHWEKEIPKVKTQDDYLSQANLAHFMVRFAAEYYEKQNYEKVLKWTSKVISIGNYADEYDLYDARKLRILTYKDMEDWEGLAREAEQFLKTFEVGKASDAELGILLFIGVAQEERGDDLYNSNNEVEARRHYREAVEMYSRWLEEAPPDNPRREE</sequence>
<protein>
    <submittedName>
        <fullName evidence="2">Tetratricopeptide repeat protein</fullName>
    </submittedName>
</protein>
<dbReference type="EMBL" id="WJKJ01000046">
    <property type="protein sequence ID" value="MBD3363885.1"/>
    <property type="molecule type" value="Genomic_DNA"/>
</dbReference>
<name>A0A9D5QDB1_UNCW3</name>
<dbReference type="Proteomes" id="UP000630660">
    <property type="component" value="Unassembled WGS sequence"/>
</dbReference>
<feature type="chain" id="PRO_5038563666" evidence="1">
    <location>
        <begin position="26"/>
        <end position="550"/>
    </location>
</feature>
<reference evidence="2" key="1">
    <citation type="submission" date="2019-11" db="EMBL/GenBank/DDBJ databases">
        <title>Microbial mats filling the niche in hypersaline microbial mats.</title>
        <authorList>
            <person name="Wong H.L."/>
            <person name="Macleod F.I."/>
            <person name="White R.A. III"/>
            <person name="Burns B.P."/>
        </authorList>
    </citation>
    <scope>NUCLEOTIDE SEQUENCE</scope>
    <source>
        <strain evidence="2">Bin_327</strain>
    </source>
</reference>
<organism evidence="2 3">
    <name type="scientific">candidate division WOR-3 bacterium</name>
    <dbReference type="NCBI Taxonomy" id="2052148"/>
    <lineage>
        <taxon>Bacteria</taxon>
        <taxon>Bacteria division WOR-3</taxon>
    </lineage>
</organism>
<gene>
    <name evidence="2" type="ORF">GF359_01585</name>
</gene>
<dbReference type="Pfam" id="PF13432">
    <property type="entry name" value="TPR_16"/>
    <property type="match status" value="2"/>
</dbReference>
<feature type="non-terminal residue" evidence="2">
    <location>
        <position position="550"/>
    </location>
</feature>
<dbReference type="InterPro" id="IPR011990">
    <property type="entry name" value="TPR-like_helical_dom_sf"/>
</dbReference>
<proteinExistence type="predicted"/>
<evidence type="ECO:0000256" key="1">
    <source>
        <dbReference type="SAM" id="SignalP"/>
    </source>
</evidence>
<comment type="caution">
    <text evidence="2">The sequence shown here is derived from an EMBL/GenBank/DDBJ whole genome shotgun (WGS) entry which is preliminary data.</text>
</comment>
<evidence type="ECO:0000313" key="2">
    <source>
        <dbReference type="EMBL" id="MBD3363885.1"/>
    </source>
</evidence>
<dbReference type="AlphaFoldDB" id="A0A9D5QDB1"/>
<dbReference type="Gene3D" id="1.25.40.10">
    <property type="entry name" value="Tetratricopeptide repeat domain"/>
    <property type="match status" value="2"/>
</dbReference>
<feature type="signal peptide" evidence="1">
    <location>
        <begin position="1"/>
        <end position="25"/>
    </location>
</feature>